<dbReference type="GO" id="GO:0016747">
    <property type="term" value="F:acyltransferase activity, transferring groups other than amino-acyl groups"/>
    <property type="evidence" value="ECO:0007669"/>
    <property type="project" value="InterPro"/>
</dbReference>
<feature type="transmembrane region" description="Helical" evidence="1">
    <location>
        <begin position="278"/>
        <end position="304"/>
    </location>
</feature>
<keyword evidence="1" id="KW-1133">Transmembrane helix</keyword>
<feature type="transmembrane region" description="Helical" evidence="1">
    <location>
        <begin position="374"/>
        <end position="393"/>
    </location>
</feature>
<dbReference type="PANTHER" id="PTHR23028">
    <property type="entry name" value="ACETYLTRANSFERASE"/>
    <property type="match status" value="1"/>
</dbReference>
<dbReference type="RefSeq" id="WP_272735429.1">
    <property type="nucleotide sequence ID" value="NZ_CP116942.1"/>
</dbReference>
<keyword evidence="1" id="KW-0812">Transmembrane</keyword>
<keyword evidence="4" id="KW-0808">Transferase</keyword>
<keyword evidence="1" id="KW-0472">Membrane</keyword>
<feature type="transmembrane region" description="Helical" evidence="1">
    <location>
        <begin position="225"/>
        <end position="241"/>
    </location>
</feature>
<feature type="transmembrane region" description="Helical" evidence="1">
    <location>
        <begin position="182"/>
        <end position="205"/>
    </location>
</feature>
<reference evidence="4" key="1">
    <citation type="submission" date="2023-01" db="EMBL/GenBank/DDBJ databases">
        <title>The diversity of Class Acidimicrobiia in South China Sea sediment environments and the proposal of Iamia marina sp. nov., a novel species of the genus Iamia.</title>
        <authorList>
            <person name="He Y."/>
            <person name="Tian X."/>
        </authorList>
    </citation>
    <scope>NUCLEOTIDE SEQUENCE</scope>
    <source>
        <strain evidence="4">DSM 19957</strain>
    </source>
</reference>
<accession>A0AAF0BUB3</accession>
<dbReference type="Pfam" id="PF19040">
    <property type="entry name" value="SGNH"/>
    <property type="match status" value="1"/>
</dbReference>
<organism evidence="4 5">
    <name type="scientific">Iamia majanohamensis</name>
    <dbReference type="NCBI Taxonomy" id="467976"/>
    <lineage>
        <taxon>Bacteria</taxon>
        <taxon>Bacillati</taxon>
        <taxon>Actinomycetota</taxon>
        <taxon>Acidimicrobiia</taxon>
        <taxon>Acidimicrobiales</taxon>
        <taxon>Iamiaceae</taxon>
        <taxon>Iamia</taxon>
    </lineage>
</organism>
<evidence type="ECO:0000313" key="5">
    <source>
        <dbReference type="Proteomes" id="UP001216390"/>
    </source>
</evidence>
<dbReference type="InterPro" id="IPR043968">
    <property type="entry name" value="SGNH"/>
</dbReference>
<protein>
    <submittedName>
        <fullName evidence="4">Acyltransferase family protein</fullName>
    </submittedName>
</protein>
<proteinExistence type="predicted"/>
<dbReference type="Proteomes" id="UP001216390">
    <property type="component" value="Chromosome"/>
</dbReference>
<dbReference type="PANTHER" id="PTHR23028:SF53">
    <property type="entry name" value="ACYL_TRANSF_3 DOMAIN-CONTAINING PROTEIN"/>
    <property type="match status" value="1"/>
</dbReference>
<sequence>MSRPDTVAPPGPLPRRADVQGLRAVAVVLVVAFHAGLPVPGGFVGVDVFFVISGLVIGRLLLAEVDATGSVRVGHFLARRVRRLLPLLALVVAVTLVGVILLTNPYPVEPVTARTGAAGLVSLANVYLYRHTGYFDLRADEANPLLHLWSLSVEEQFYLALPVGLLLLAAAGRRWPAARRQVLAAGIALATLASFALSWALASGWGGGVVEAPERLGFYASPARAWEMGLGLLLACAGSAPERLPGRWAVLLGALGAALLAAAALLTDPLAPFPGPAALPATGAAVLLLVAGAASGGPVARALGVRPLRWVGDRSYGWYLWHWPAIVLVDQVWPGHPWALVAAAFGALGLAAVTRPLVEERFRVGRGAVPRRGTAALVAVCLVVPGVLVVAVGSGTRHGWGLEEPLAWYETPEGRNVGCVIFNRDLPDRWPEEACTTTVPDPEGRVLVAGDAFADSVTPGVVEAASGLDLEVAEWARAGCPLGLEAPEGYPRCASWQQEVLAAVDRLDVDVVVVANRPPDQGGDEGLASVGVGAGTMSTQRWADGLDGLLTALGRRGVGAVVVAPAPDFGRDHPRDRLSLVRPDPSVPVLTRAEVAEQRGAALDAEREVVAVHPGAVLVDPVEVLCEADCRPTAPGGGWLYYDGDSLTLDGSARLAGPVGDALRRLRGTG</sequence>
<dbReference type="KEGG" id="ima:PO878_15480"/>
<name>A0AAF0BUB3_9ACTN</name>
<dbReference type="InterPro" id="IPR050879">
    <property type="entry name" value="Acyltransferase_3"/>
</dbReference>
<feature type="transmembrane region" description="Helical" evidence="1">
    <location>
        <begin position="248"/>
        <end position="266"/>
    </location>
</feature>
<feature type="domain" description="Acyltransferase 3" evidence="2">
    <location>
        <begin position="18"/>
        <end position="353"/>
    </location>
</feature>
<dbReference type="GO" id="GO:0016020">
    <property type="term" value="C:membrane"/>
    <property type="evidence" value="ECO:0007669"/>
    <property type="project" value="TreeGrafter"/>
</dbReference>
<dbReference type="EMBL" id="CP116942">
    <property type="protein sequence ID" value="WCO65903.1"/>
    <property type="molecule type" value="Genomic_DNA"/>
</dbReference>
<gene>
    <name evidence="4" type="ORF">PO878_15480</name>
</gene>
<dbReference type="GO" id="GO:0009103">
    <property type="term" value="P:lipopolysaccharide biosynthetic process"/>
    <property type="evidence" value="ECO:0007669"/>
    <property type="project" value="TreeGrafter"/>
</dbReference>
<keyword evidence="5" id="KW-1185">Reference proteome</keyword>
<dbReference type="AlphaFoldDB" id="A0AAF0BUB3"/>
<evidence type="ECO:0000313" key="4">
    <source>
        <dbReference type="EMBL" id="WCO65903.1"/>
    </source>
</evidence>
<evidence type="ECO:0000259" key="2">
    <source>
        <dbReference type="Pfam" id="PF01757"/>
    </source>
</evidence>
<evidence type="ECO:0000259" key="3">
    <source>
        <dbReference type="Pfam" id="PF19040"/>
    </source>
</evidence>
<feature type="transmembrane region" description="Helical" evidence="1">
    <location>
        <begin position="43"/>
        <end position="63"/>
    </location>
</feature>
<evidence type="ECO:0000256" key="1">
    <source>
        <dbReference type="SAM" id="Phobius"/>
    </source>
</evidence>
<feature type="transmembrane region" description="Helical" evidence="1">
    <location>
        <begin position="84"/>
        <end position="102"/>
    </location>
</feature>
<dbReference type="Pfam" id="PF01757">
    <property type="entry name" value="Acyl_transf_3"/>
    <property type="match status" value="1"/>
</dbReference>
<feature type="domain" description="SGNH" evidence="3">
    <location>
        <begin position="431"/>
        <end position="656"/>
    </location>
</feature>
<keyword evidence="4" id="KW-0012">Acyltransferase</keyword>
<dbReference type="InterPro" id="IPR002656">
    <property type="entry name" value="Acyl_transf_3_dom"/>
</dbReference>